<dbReference type="PANTHER" id="PTHR45625">
    <property type="entry name" value="PEPTIDYL-PROLYL CIS-TRANS ISOMERASE-RELATED"/>
    <property type="match status" value="1"/>
</dbReference>
<evidence type="ECO:0000256" key="2">
    <source>
        <dbReference type="ARBA" id="ARBA00007365"/>
    </source>
</evidence>
<dbReference type="InterPro" id="IPR024936">
    <property type="entry name" value="Cyclophilin-type_PPIase"/>
</dbReference>
<comment type="catalytic activity">
    <reaction evidence="5">
        <text>[protein]-peptidylproline (omega=180) = [protein]-peptidylproline (omega=0)</text>
        <dbReference type="Rhea" id="RHEA:16237"/>
        <dbReference type="Rhea" id="RHEA-COMP:10747"/>
        <dbReference type="Rhea" id="RHEA-COMP:10748"/>
        <dbReference type="ChEBI" id="CHEBI:83833"/>
        <dbReference type="ChEBI" id="CHEBI:83834"/>
        <dbReference type="EC" id="5.2.1.8"/>
    </reaction>
</comment>
<evidence type="ECO:0000313" key="7">
    <source>
        <dbReference type="EMBL" id="OGE01305.1"/>
    </source>
</evidence>
<dbReference type="PANTHER" id="PTHR45625:SF4">
    <property type="entry name" value="PEPTIDYLPROLYL ISOMERASE DOMAIN AND WD REPEAT-CONTAINING PROTEIN 1"/>
    <property type="match status" value="1"/>
</dbReference>
<evidence type="ECO:0000256" key="4">
    <source>
        <dbReference type="ARBA" id="ARBA00023235"/>
    </source>
</evidence>
<evidence type="ECO:0000256" key="3">
    <source>
        <dbReference type="ARBA" id="ARBA00023110"/>
    </source>
</evidence>
<dbReference type="GO" id="GO:0003755">
    <property type="term" value="F:peptidyl-prolyl cis-trans isomerase activity"/>
    <property type="evidence" value="ECO:0007669"/>
    <property type="project" value="UniProtKB-UniRule"/>
</dbReference>
<dbReference type="EMBL" id="MFCA01000029">
    <property type="protein sequence ID" value="OGE01305.1"/>
    <property type="molecule type" value="Genomic_DNA"/>
</dbReference>
<dbReference type="AlphaFoldDB" id="A0A1F5HB88"/>
<keyword evidence="3 5" id="KW-0697">Rotamase</keyword>
<dbReference type="Pfam" id="PF00160">
    <property type="entry name" value="Pro_isomerase"/>
    <property type="match status" value="1"/>
</dbReference>
<comment type="function">
    <text evidence="1 5">PPIases accelerate the folding of proteins. It catalyzes the cis-trans isomerization of proline imidic peptide bonds in oligopeptides.</text>
</comment>
<dbReference type="InterPro" id="IPR044666">
    <property type="entry name" value="Cyclophilin_A-like"/>
</dbReference>
<evidence type="ECO:0000259" key="6">
    <source>
        <dbReference type="PROSITE" id="PS50072"/>
    </source>
</evidence>
<evidence type="ECO:0000256" key="1">
    <source>
        <dbReference type="ARBA" id="ARBA00002388"/>
    </source>
</evidence>
<dbReference type="CDD" id="cd00317">
    <property type="entry name" value="cyclophilin"/>
    <property type="match status" value="1"/>
</dbReference>
<protein>
    <recommendedName>
        <fullName evidence="5">Peptidyl-prolyl cis-trans isomerase</fullName>
        <shortName evidence="5">PPIase</shortName>
        <ecNumber evidence="5">5.2.1.8</ecNumber>
    </recommendedName>
</protein>
<gene>
    <name evidence="7" type="ORF">A2196_00980</name>
</gene>
<accession>A0A1F5HB88</accession>
<proteinExistence type="inferred from homology"/>
<dbReference type="Proteomes" id="UP000176751">
    <property type="component" value="Unassembled WGS sequence"/>
</dbReference>
<dbReference type="EC" id="5.2.1.8" evidence="5"/>
<dbReference type="PIRSF" id="PIRSF001467">
    <property type="entry name" value="Peptidylpro_ismrse"/>
    <property type="match status" value="1"/>
</dbReference>
<dbReference type="InterPro" id="IPR002130">
    <property type="entry name" value="Cyclophilin-type_PPIase_dom"/>
</dbReference>
<evidence type="ECO:0000313" key="8">
    <source>
        <dbReference type="Proteomes" id="UP000176751"/>
    </source>
</evidence>
<comment type="caution">
    <text evidence="7">The sequence shown here is derived from an EMBL/GenBank/DDBJ whole genome shotgun (WGS) entry which is preliminary data.</text>
</comment>
<dbReference type="InterPro" id="IPR029000">
    <property type="entry name" value="Cyclophilin-like_dom_sf"/>
</dbReference>
<reference evidence="7 8" key="1">
    <citation type="journal article" date="2016" name="Nat. Commun.">
        <title>Thousands of microbial genomes shed light on interconnected biogeochemical processes in an aquifer system.</title>
        <authorList>
            <person name="Anantharaman K."/>
            <person name="Brown C.T."/>
            <person name="Hug L.A."/>
            <person name="Sharon I."/>
            <person name="Castelle C.J."/>
            <person name="Probst A.J."/>
            <person name="Thomas B.C."/>
            <person name="Singh A."/>
            <person name="Wilkins M.J."/>
            <person name="Karaoz U."/>
            <person name="Brodie E.L."/>
            <person name="Williams K.H."/>
            <person name="Hubbard S.S."/>
            <person name="Banfield J.F."/>
        </authorList>
    </citation>
    <scope>NUCLEOTIDE SEQUENCE [LARGE SCALE GENOMIC DNA]</scope>
</reference>
<organism evidence="7 8">
    <name type="scientific">Candidatus Curtissbacteria bacterium RIFOXYA1_FULL_41_14</name>
    <dbReference type="NCBI Taxonomy" id="1797737"/>
    <lineage>
        <taxon>Bacteria</taxon>
        <taxon>Candidatus Curtissiibacteriota</taxon>
    </lineage>
</organism>
<keyword evidence="4 5" id="KW-0413">Isomerase</keyword>
<name>A0A1F5HB88_9BACT</name>
<comment type="similarity">
    <text evidence="2 5">Belongs to the cyclophilin-type PPIase family.</text>
</comment>
<dbReference type="SUPFAM" id="SSF50891">
    <property type="entry name" value="Cyclophilin-like"/>
    <property type="match status" value="1"/>
</dbReference>
<dbReference type="PROSITE" id="PS50072">
    <property type="entry name" value="CSA_PPIASE_2"/>
    <property type="match status" value="1"/>
</dbReference>
<sequence length="152" mass="16661">MANLPFSVLTKEEIESKKVRISTAKGDIVFELFGDAPIASSNFIYLTEGKFYDGLTFHRREEGFVIQGGDPKGNGTGDPGYKFSDEPVIRDYTRGIVAMANSGPNTNGSQFFIMLADTSLPKQYTIFGNVTSGMEVVDQIQVGDVMEKVTIE</sequence>
<dbReference type="PRINTS" id="PR00153">
    <property type="entry name" value="CSAPPISMRASE"/>
</dbReference>
<dbReference type="STRING" id="1797737.A2196_00980"/>
<dbReference type="Gene3D" id="2.40.100.10">
    <property type="entry name" value="Cyclophilin-like"/>
    <property type="match status" value="1"/>
</dbReference>
<feature type="domain" description="PPIase cyclophilin-type" evidence="6">
    <location>
        <begin position="26"/>
        <end position="141"/>
    </location>
</feature>
<evidence type="ECO:0000256" key="5">
    <source>
        <dbReference type="RuleBase" id="RU363019"/>
    </source>
</evidence>